<reference evidence="1 2" key="1">
    <citation type="submission" date="2023-03" db="EMBL/GenBank/DDBJ databases">
        <title>Strain YYF002 represents a novel species in the genus Winogradskyella isolated from seawater.</title>
        <authorList>
            <person name="Fu Z.-Y."/>
        </authorList>
    </citation>
    <scope>NUCLEOTIDE SEQUENCE [LARGE SCALE GENOMIC DNA]</scope>
    <source>
        <strain evidence="1 2">YYF002</strain>
    </source>
</reference>
<sequence>MPNLVYKVGHNYLRLQEVRQTSNVDLLFLGSSHAYRGFDTRIFSASNYKAFNLGSSSQTPIQTLILIDRYLKKLNPKLVVFEVNPMVFASDGVESGLDLIVNDNNDLHSLKMVFNQKNIKLHNTYLYTLVNGIFNDTVYVKNKAYKKGGYVAKLKPAYFNGEEQDKTLITFNENQIKSFETILRRLNKNCINYILVQAPVTSLKYNSYSNIKAFNSLMASYGDYYNYNEVLNLNDTIDFYDSHHLNQTGVNIFNKAFINFLDNNFQDLKE</sequence>
<evidence type="ECO:0000313" key="1">
    <source>
        <dbReference type="EMBL" id="MDG4714321.1"/>
    </source>
</evidence>
<comment type="caution">
    <text evidence="1">The sequence shown here is derived from an EMBL/GenBank/DDBJ whole genome shotgun (WGS) entry which is preliminary data.</text>
</comment>
<evidence type="ECO:0000313" key="2">
    <source>
        <dbReference type="Proteomes" id="UP001529085"/>
    </source>
</evidence>
<accession>A0ABT6FX06</accession>
<name>A0ABT6FX06_9FLAO</name>
<keyword evidence="2" id="KW-1185">Reference proteome</keyword>
<dbReference type="SUPFAM" id="SSF52266">
    <property type="entry name" value="SGNH hydrolase"/>
    <property type="match status" value="1"/>
</dbReference>
<evidence type="ECO:0008006" key="3">
    <source>
        <dbReference type="Google" id="ProtNLM"/>
    </source>
</evidence>
<gene>
    <name evidence="1" type="ORF">P7122_00425</name>
</gene>
<protein>
    <recommendedName>
        <fullName evidence="3">SGNH/GDSL hydrolase family protein</fullName>
    </recommendedName>
</protein>
<organism evidence="1 2">
    <name type="scientific">Winogradskyella marincola</name>
    <dbReference type="NCBI Taxonomy" id="3037795"/>
    <lineage>
        <taxon>Bacteria</taxon>
        <taxon>Pseudomonadati</taxon>
        <taxon>Bacteroidota</taxon>
        <taxon>Flavobacteriia</taxon>
        <taxon>Flavobacteriales</taxon>
        <taxon>Flavobacteriaceae</taxon>
        <taxon>Winogradskyella</taxon>
    </lineage>
</organism>
<dbReference type="EMBL" id="JARSBN010000001">
    <property type="protein sequence ID" value="MDG4714321.1"/>
    <property type="molecule type" value="Genomic_DNA"/>
</dbReference>
<proteinExistence type="predicted"/>
<dbReference type="Proteomes" id="UP001529085">
    <property type="component" value="Unassembled WGS sequence"/>
</dbReference>